<dbReference type="PROSITE" id="PS50507">
    <property type="entry name" value="RDRP_SSRNA_POS"/>
    <property type="match status" value="1"/>
</dbReference>
<reference evidence="22" key="1">
    <citation type="submission" date="2023-11" db="EMBL/GenBank/DDBJ databases">
        <authorList>
            <person name="Sidharthan V.K."/>
            <person name="Reddy V."/>
            <person name="Kiran G."/>
            <person name="Rajeswari V."/>
            <person name="Baranwal V.K."/>
        </authorList>
    </citation>
    <scope>NUCLEOTIDE SEQUENCE</scope>
    <source>
        <strain evidence="22">Ast sin</strain>
    </source>
</reference>
<evidence type="ECO:0000256" key="5">
    <source>
        <dbReference type="ARBA" id="ARBA00022670"/>
    </source>
</evidence>
<evidence type="ECO:0000256" key="4">
    <source>
        <dbReference type="ARBA" id="ARBA00022484"/>
    </source>
</evidence>
<sequence>MVRVIGSKRFLPYFTVCENALVKKILSKSFSFAITFLAEGASLKPRAVAVAVASGVISCNSSDFGFSNANGESITFGDAARVVRSFSRAHSAYVKQVYARFNKAMNLSAKRFNAKKAARRAAGVRASCKRILAQLDAAPRVPRSAMRAILKAHAEDWQLRQKQSAFFRALRQSKREEQQRNVVVAETVVHMAPASLRRQYICPLRGSCTEQSYERGRSSERISRSRSTSLSPVPGSQTREVAPLFRECNRAAKLDFSPVVKSFFSTAPLKAKTFAEVANIARLAQLTCRYYERFPLTTYFDCLKVLQNDTSRTMVDKLCLGMEVELQRIDDIMPNEQIANGMLSFVAGCAIGGATMVGGIVGGAKTVIDHAVEGFKTCAATMVDTVGQATEVFGETIFKLVRKQFDSCLGSFLAPFMHARAKIENYWRAAKEWFTKMWTNMSIEIQALFESTWWALALLLVAGLVFLAEKLLVSFEVLSVAGPVTALFVTGFLLAMGWNVYAPASEAESTLMGTLRALVFGVIGGTPHNTDSGTTANSVSLLEFPLRILETLGTGLMSAPLGTLQYAGKYGQALDQIRKGKDAMKEFIGWCFDRIADAWDYMTGRKDTFFREISSMTKVNIVPWIEKSQRLILEAQTVAVTDPVLMDTVTHLLYQGHTLQVTLAGAKRTTSLDYGRVVSSLMVELNKVRAQCARAGIFEGRRCEPFWVYIYGKSHCGKSLFMEDVSRRLLKENGHAPNDIYAKNARDSFWSGYLRQACVQLDDLSACVTEPSVESEFLQTVGSKDYKLNMAAVEDKGMSFNSSIIVTTSNVFSAPTDAKILDSDAYKNRRGAVVQCRRAQGVEFDPSNPSASCEARLVDEKDETPICDWVNCTKVLEEIVERNRKHRNKELTLMANYRTRNEALHPIHEGAKGFLQSCTKVLAVSQLACDGKLYSIDKVAMRAELVKEKPNADIEKFHILQIDDLKTAISNRACSGMLNTFLYSLVEGPCEVASVDALCASSTESQRTFFLELPLLERVYLRLLQKRIQMYRDIPDLGFNVNIKQRILSSLADGYQTVCKHGGKLLTILAALVLILVIYSTFFSIFRMFVHGGDDGPGVTKTLGLLTLNAGAISSVYSSSEGSTARYSTRNIPIQYRNVSGMGLLANSGGKDDYLMSLIVWLEIPGGGLISCIRGKGRFVYLTKHQAEAIPNGARVDVVSRLTDGSARSVRIIWDEKNVRSYSGTEAVTYHDACFTPLPEPSKTAFDVDIDQLPTLFDINVVVVKRKSNLRHVDPSLQALPAEQPIIDRWSSNAKINREMQSFSTYALGGSYRNEIPISIVSKCPTYAEDCGAILTTMWKGQRRVIGMHVASGYTKGTHKSWTSTATLLPTLTDLTCDSGLNIIEESGVSYPGYRKLGYIPKVADRPYISGKTMFVPVPEAMRYTPTDLVETFSDGSVQKIQVEIKQPAILTSTDPRIPAGVQYDPLKQGMEKFKQPMDLLDEALCHEIVMDIADSWHDCLGELEDVSDTVAINGAEDEFFDKFNMQTSEGYPWVRQRGIGESGKSRFFEEDGNSNLKLRIDTPVKKAYDDLQEQCKVGIPELVCIETPKDECLPLRKITQKPKTRLFSILPLEYNLFLRKKFLAFAASLQRNRDTLPTQVGVDPYSREWGHIFSRLRSKNEVAVNCDYASFDGLITAQILRHIGNAINKAYNDSMESQQQRHNLLMAIVNRKSICGSQVYEVSAGIPSGCALTVLLNSIFNEMLIRYVWKITVVGVPREMFSTYVTLIIYGDDNLIAVHPEFLGVFNGQIIQDKLKEVGVTITDGSDKTAIGIYEKPFERLDFLKRRFSKQSDGTVLAPLDLASIFTSLQNVTLGAGSVPAAVQQNVHSALTELYLHQNVQWFDDLRDFYVKQHGWSNLPTWRQVHAFHREHMTGVLPWAPHRMQDIPVNTEKIVRAMANQGEADYTCQVAERIFVCGPRFNASQIEKHFVVSHTGALKRGEHGLIRVPAFVSEGKGRLPTQLWVKQFRSSTHHDTCLIQDAYKRGCSIYFRGDPPYITNWLSATSTALGLGMDYRAILNLYHNVCTPDATCLDTYFEAQRFRRVDKYRPPAVTNRL</sequence>
<dbReference type="GO" id="GO:0003723">
    <property type="term" value="F:RNA binding"/>
    <property type="evidence" value="ECO:0007669"/>
    <property type="project" value="InterPro"/>
</dbReference>
<dbReference type="SUPFAM" id="SSF56672">
    <property type="entry name" value="DNA/RNA polymerases"/>
    <property type="match status" value="1"/>
</dbReference>
<keyword evidence="18" id="KW-0472">Membrane</keyword>
<feature type="region of interest" description="Disordered" evidence="17">
    <location>
        <begin position="213"/>
        <end position="238"/>
    </location>
</feature>
<protein>
    <recommendedName>
        <fullName evidence="3">RNA1 polyprotein</fullName>
    </recommendedName>
    <alternativeName>
        <fullName evidence="16">P1</fullName>
    </alternativeName>
</protein>
<evidence type="ECO:0000313" key="22">
    <source>
        <dbReference type="EMBL" id="DBA54739.1"/>
    </source>
</evidence>
<feature type="domain" description="RdRp catalytic" evidence="19">
    <location>
        <begin position="1662"/>
        <end position="1787"/>
    </location>
</feature>
<dbReference type="GO" id="GO:0003968">
    <property type="term" value="F:RNA-directed RNA polymerase activity"/>
    <property type="evidence" value="ECO:0007669"/>
    <property type="project" value="UniProtKB-KW"/>
</dbReference>
<evidence type="ECO:0000256" key="9">
    <source>
        <dbReference type="ARBA" id="ARBA00022741"/>
    </source>
</evidence>
<feature type="transmembrane region" description="Helical" evidence="18">
    <location>
        <begin position="1065"/>
        <end position="1090"/>
    </location>
</feature>
<feature type="transmembrane region" description="Helical" evidence="18">
    <location>
        <begin position="451"/>
        <end position="468"/>
    </location>
</feature>
<evidence type="ECO:0000259" key="20">
    <source>
        <dbReference type="PROSITE" id="PS51218"/>
    </source>
</evidence>
<evidence type="ECO:0000256" key="16">
    <source>
        <dbReference type="ARBA" id="ARBA00031919"/>
    </source>
</evidence>
<evidence type="ECO:0000256" key="13">
    <source>
        <dbReference type="ARBA" id="ARBA00022953"/>
    </source>
</evidence>
<dbReference type="InterPro" id="IPR007094">
    <property type="entry name" value="RNA-dir_pol_PSvirus"/>
</dbReference>
<dbReference type="GO" id="GO:0004197">
    <property type="term" value="F:cysteine-type endopeptidase activity"/>
    <property type="evidence" value="ECO:0007669"/>
    <property type="project" value="InterPro"/>
</dbReference>
<keyword evidence="13" id="KW-0693">Viral RNA replication</keyword>
<dbReference type="GO" id="GO:0006508">
    <property type="term" value="P:proteolysis"/>
    <property type="evidence" value="ECO:0007669"/>
    <property type="project" value="UniProtKB-KW"/>
</dbReference>
<evidence type="ECO:0000256" key="17">
    <source>
        <dbReference type="SAM" id="MobiDB-lite"/>
    </source>
</evidence>
<evidence type="ECO:0000256" key="11">
    <source>
        <dbReference type="ARBA" id="ARBA00022807"/>
    </source>
</evidence>
<organism evidence="22">
    <name type="scientific">Chinese milk vetch nepovirus</name>
    <dbReference type="NCBI Taxonomy" id="3115761"/>
    <lineage>
        <taxon>Viruses</taxon>
        <taxon>Riboviria</taxon>
        <taxon>Orthornavirae</taxon>
        <taxon>Pisuviricota</taxon>
        <taxon>Pisoniviricetes</taxon>
        <taxon>Picornavirales</taxon>
        <taxon>Secoviridae</taxon>
        <taxon>Comovirinae</taxon>
        <taxon>Nepovirus</taxon>
    </lineage>
</organism>
<dbReference type="GO" id="GO:0044167">
    <property type="term" value="C:host cell endoplasmic reticulum membrane"/>
    <property type="evidence" value="ECO:0007669"/>
    <property type="project" value="UniProtKB-SubCell"/>
</dbReference>
<evidence type="ECO:0000256" key="10">
    <source>
        <dbReference type="ARBA" id="ARBA00022801"/>
    </source>
</evidence>
<keyword evidence="12" id="KW-0067">ATP-binding</keyword>
<feature type="compositionally biased region" description="Basic and acidic residues" evidence="17">
    <location>
        <begin position="213"/>
        <end position="223"/>
    </location>
</feature>
<keyword evidence="7 18" id="KW-0812">Transmembrane</keyword>
<evidence type="ECO:0000259" key="21">
    <source>
        <dbReference type="PROSITE" id="PS51874"/>
    </source>
</evidence>
<keyword evidence="5" id="KW-0645">Protease</keyword>
<keyword evidence="15" id="KW-1038">Host endoplasmic reticulum</keyword>
<dbReference type="InterPro" id="IPR001205">
    <property type="entry name" value="RNA-dir_pol_C"/>
</dbReference>
<evidence type="ECO:0000256" key="6">
    <source>
        <dbReference type="ARBA" id="ARBA00022679"/>
    </source>
</evidence>
<dbReference type="GO" id="GO:0006351">
    <property type="term" value="P:DNA-templated transcription"/>
    <property type="evidence" value="ECO:0007669"/>
    <property type="project" value="InterPro"/>
</dbReference>
<evidence type="ECO:0000256" key="18">
    <source>
        <dbReference type="SAM" id="Phobius"/>
    </source>
</evidence>
<keyword evidence="14 18" id="KW-1133">Transmembrane helix</keyword>
<evidence type="ECO:0000256" key="1">
    <source>
        <dbReference type="ARBA" id="ARBA00004149"/>
    </source>
</evidence>
<evidence type="ECO:0000256" key="15">
    <source>
        <dbReference type="ARBA" id="ARBA00023184"/>
    </source>
</evidence>
<accession>A0AAT9JH49</accession>
<dbReference type="Pfam" id="PF00680">
    <property type="entry name" value="RdRP_1"/>
    <property type="match status" value="1"/>
</dbReference>
<keyword evidence="8" id="KW-0548">Nucleotidyltransferase</keyword>
<dbReference type="EMBL" id="BK065070">
    <property type="protein sequence ID" value="DBA54739.1"/>
    <property type="molecule type" value="Genomic_RNA"/>
</dbReference>
<dbReference type="InterPro" id="IPR044067">
    <property type="entry name" value="PCV_3C_PRO"/>
</dbReference>
<evidence type="ECO:0000256" key="7">
    <source>
        <dbReference type="ARBA" id="ARBA00022692"/>
    </source>
</evidence>
<keyword evidence="9" id="KW-0547">Nucleotide-binding</keyword>
<dbReference type="InterPro" id="IPR043502">
    <property type="entry name" value="DNA/RNA_pol_sf"/>
</dbReference>
<evidence type="ECO:0000256" key="12">
    <source>
        <dbReference type="ARBA" id="ARBA00022840"/>
    </source>
</evidence>
<proteinExistence type="predicted"/>
<dbReference type="PROSITE" id="PS51874">
    <property type="entry name" value="PCV_3C_PRO"/>
    <property type="match status" value="1"/>
</dbReference>
<keyword evidence="4" id="KW-0696">RNA-directed RNA polymerase</keyword>
<dbReference type="PROSITE" id="PS51218">
    <property type="entry name" value="SF3_HELICASE_2"/>
    <property type="match status" value="1"/>
</dbReference>
<evidence type="ECO:0000259" key="19">
    <source>
        <dbReference type="PROSITE" id="PS50507"/>
    </source>
</evidence>
<evidence type="ECO:0000256" key="8">
    <source>
        <dbReference type="ARBA" id="ARBA00022695"/>
    </source>
</evidence>
<evidence type="ECO:0000256" key="14">
    <source>
        <dbReference type="ARBA" id="ARBA00022989"/>
    </source>
</evidence>
<dbReference type="InterPro" id="IPR043128">
    <property type="entry name" value="Rev_trsase/Diguanyl_cyclase"/>
</dbReference>
<feature type="transmembrane region" description="Helical" evidence="18">
    <location>
        <begin position="480"/>
        <end position="501"/>
    </location>
</feature>
<keyword evidence="11" id="KW-0788">Thiol protease</keyword>
<comment type="subcellular location">
    <subcellularLocation>
        <location evidence="1">Host endoplasmic reticulum lumen</location>
    </subcellularLocation>
    <subcellularLocation>
        <location evidence="2">Host endoplasmic reticulum membrane</location>
        <topology evidence="2">Single-pass membrane protein</topology>
    </subcellularLocation>
</comment>
<feature type="domain" description="Peptidase C3" evidence="21">
    <location>
        <begin position="1145"/>
        <end position="1372"/>
    </location>
</feature>
<keyword evidence="10" id="KW-0378">Hydrolase</keyword>
<dbReference type="Gene3D" id="3.30.70.270">
    <property type="match status" value="1"/>
</dbReference>
<keyword evidence="6" id="KW-0808">Transferase</keyword>
<dbReference type="GO" id="GO:0005524">
    <property type="term" value="F:ATP binding"/>
    <property type="evidence" value="ECO:0007669"/>
    <property type="project" value="UniProtKB-KW"/>
</dbReference>
<reference evidence="22" key="2">
    <citation type="journal article" date="2024" name="Arch. Virol.">
        <title>Probing of plant transcriptomes reveals the hidden genetic diversity of the family Secoviridae.</title>
        <authorList>
            <person name="Sidharthan V.K."/>
            <person name="Reddy V."/>
            <person name="Kiran G."/>
            <person name="Rajeswari V."/>
            <person name="Baranwal V.K."/>
            <person name="Kumar M.K."/>
            <person name="Kumar K.S."/>
        </authorList>
    </citation>
    <scope>NUCLEOTIDE SEQUENCE</scope>
    <source>
        <strain evidence="22">Ast sin</strain>
    </source>
</reference>
<dbReference type="Pfam" id="PF00910">
    <property type="entry name" value="RNA_helicase"/>
    <property type="match status" value="1"/>
</dbReference>
<evidence type="ECO:0000256" key="3">
    <source>
        <dbReference type="ARBA" id="ARBA00020936"/>
    </source>
</evidence>
<name>A0AAT9JH49_9SECO</name>
<feature type="domain" description="SF3 helicase" evidence="20">
    <location>
        <begin position="679"/>
        <end position="851"/>
    </location>
</feature>
<dbReference type="InterPro" id="IPR014759">
    <property type="entry name" value="Helicase_SF3_ssRNA_vir"/>
</dbReference>
<dbReference type="GO" id="GO:0044166">
    <property type="term" value="C:host cell endoplasmic reticulum lumen"/>
    <property type="evidence" value="ECO:0007669"/>
    <property type="project" value="UniProtKB-SubCell"/>
</dbReference>
<dbReference type="GO" id="GO:0003724">
    <property type="term" value="F:RNA helicase activity"/>
    <property type="evidence" value="ECO:0007669"/>
    <property type="project" value="InterPro"/>
</dbReference>
<dbReference type="GO" id="GO:0039694">
    <property type="term" value="P:viral RNA genome replication"/>
    <property type="evidence" value="ECO:0007669"/>
    <property type="project" value="InterPro"/>
</dbReference>
<dbReference type="InterPro" id="IPR000605">
    <property type="entry name" value="Helicase_SF3_ssDNA/RNA_vir"/>
</dbReference>
<evidence type="ECO:0000256" key="2">
    <source>
        <dbReference type="ARBA" id="ARBA00004517"/>
    </source>
</evidence>